<keyword evidence="6" id="KW-0378">Hydrolase</keyword>
<dbReference type="PROSITE" id="PS00134">
    <property type="entry name" value="TRYPSIN_HIS"/>
    <property type="match status" value="1"/>
</dbReference>
<evidence type="ECO:0000256" key="10">
    <source>
        <dbReference type="SAM" id="SignalP"/>
    </source>
</evidence>
<evidence type="ECO:0000259" key="11">
    <source>
        <dbReference type="PROSITE" id="PS50240"/>
    </source>
</evidence>
<keyword evidence="8" id="KW-0865">Zymogen</keyword>
<accession>A0A3G5BIH9</accession>
<dbReference type="GO" id="GO:0006508">
    <property type="term" value="P:proteolysis"/>
    <property type="evidence" value="ECO:0007669"/>
    <property type="project" value="UniProtKB-KW"/>
</dbReference>
<dbReference type="Pfam" id="PF00089">
    <property type="entry name" value="Trypsin"/>
    <property type="match status" value="1"/>
</dbReference>
<keyword evidence="7" id="KW-0720">Serine protease</keyword>
<dbReference type="AlphaFoldDB" id="A0A3G5BIH9"/>
<dbReference type="SMART" id="SM00020">
    <property type="entry name" value="Tryp_SPc"/>
    <property type="match status" value="1"/>
</dbReference>
<comment type="similarity">
    <text evidence="2">Belongs to the peptidase S1 family.</text>
</comment>
<feature type="signal peptide" evidence="10">
    <location>
        <begin position="1"/>
        <end position="19"/>
    </location>
</feature>
<dbReference type="InterPro" id="IPR001314">
    <property type="entry name" value="Peptidase_S1A"/>
</dbReference>
<feature type="domain" description="Peptidase S1" evidence="11">
    <location>
        <begin position="26"/>
        <end position="258"/>
    </location>
</feature>
<evidence type="ECO:0000256" key="8">
    <source>
        <dbReference type="ARBA" id="ARBA00023145"/>
    </source>
</evidence>
<keyword evidence="3" id="KW-0964">Secreted</keyword>
<organism evidence="12">
    <name type="scientific">Dolopus genitalis</name>
    <name type="common">Giant Australian assassin fly</name>
    <name type="synonym">Asilus genitalis</name>
    <dbReference type="NCBI Taxonomy" id="2488630"/>
    <lineage>
        <taxon>Eukaryota</taxon>
        <taxon>Metazoa</taxon>
        <taxon>Ecdysozoa</taxon>
        <taxon>Arthropoda</taxon>
        <taxon>Hexapoda</taxon>
        <taxon>Insecta</taxon>
        <taxon>Pterygota</taxon>
        <taxon>Neoptera</taxon>
        <taxon>Endopterygota</taxon>
        <taxon>Diptera</taxon>
        <taxon>Brachycera</taxon>
        <taxon>Muscomorpha</taxon>
        <taxon>Asiloidea</taxon>
        <taxon>Asilidae</taxon>
        <taxon>Asilinae</taxon>
        <taxon>Dolopus</taxon>
    </lineage>
</organism>
<dbReference type="InterPro" id="IPR043504">
    <property type="entry name" value="Peptidase_S1_PA_chymotrypsin"/>
</dbReference>
<keyword evidence="9" id="KW-1015">Disulfide bond</keyword>
<dbReference type="InterPro" id="IPR050430">
    <property type="entry name" value="Peptidase_S1"/>
</dbReference>
<dbReference type="FunFam" id="2.40.10.10:FF:000077">
    <property type="entry name" value="Predicted protein"/>
    <property type="match status" value="1"/>
</dbReference>
<evidence type="ECO:0000313" key="12">
    <source>
        <dbReference type="EMBL" id="AYV99587.1"/>
    </source>
</evidence>
<dbReference type="InterPro" id="IPR018114">
    <property type="entry name" value="TRYPSIN_HIS"/>
</dbReference>
<feature type="chain" id="PRO_5018295428" evidence="10">
    <location>
        <begin position="20"/>
        <end position="259"/>
    </location>
</feature>
<comment type="subcellular location">
    <subcellularLocation>
        <location evidence="1">Secreted</location>
    </subcellularLocation>
</comment>
<dbReference type="EMBL" id="MK075184">
    <property type="protein sequence ID" value="AYV99587.1"/>
    <property type="molecule type" value="mRNA"/>
</dbReference>
<evidence type="ECO:0000256" key="5">
    <source>
        <dbReference type="ARBA" id="ARBA00022729"/>
    </source>
</evidence>
<evidence type="ECO:0000256" key="6">
    <source>
        <dbReference type="ARBA" id="ARBA00022801"/>
    </source>
</evidence>
<name>A0A3G5BIH9_DOLGE</name>
<dbReference type="GO" id="GO:0005576">
    <property type="term" value="C:extracellular region"/>
    <property type="evidence" value="ECO:0007669"/>
    <property type="project" value="UniProtKB-SubCell"/>
</dbReference>
<dbReference type="SUPFAM" id="SSF50494">
    <property type="entry name" value="Trypsin-like serine proteases"/>
    <property type="match status" value="1"/>
</dbReference>
<evidence type="ECO:0000256" key="4">
    <source>
        <dbReference type="ARBA" id="ARBA00022670"/>
    </source>
</evidence>
<keyword evidence="4" id="KW-0645">Protease</keyword>
<dbReference type="PROSITE" id="PS50240">
    <property type="entry name" value="TRYPSIN_DOM"/>
    <property type="match status" value="1"/>
</dbReference>
<keyword evidence="5 10" id="KW-0732">Signal</keyword>
<dbReference type="PRINTS" id="PR00722">
    <property type="entry name" value="CHYMOTRYPSIN"/>
</dbReference>
<dbReference type="InterPro" id="IPR001254">
    <property type="entry name" value="Trypsin_dom"/>
</dbReference>
<dbReference type="CDD" id="cd00190">
    <property type="entry name" value="Tryp_SPc"/>
    <property type="match status" value="1"/>
</dbReference>
<dbReference type="PANTHER" id="PTHR24276:SF91">
    <property type="entry name" value="AT26814P-RELATED"/>
    <property type="match status" value="1"/>
</dbReference>
<evidence type="ECO:0000256" key="7">
    <source>
        <dbReference type="ARBA" id="ARBA00022825"/>
    </source>
</evidence>
<evidence type="ECO:0000256" key="9">
    <source>
        <dbReference type="ARBA" id="ARBA00023157"/>
    </source>
</evidence>
<evidence type="ECO:0000256" key="1">
    <source>
        <dbReference type="ARBA" id="ARBA00004613"/>
    </source>
</evidence>
<sequence length="259" mass="28421">MIGLLSIALLLVSVFNASGVRMEPRIVGGVDTMIEKVPWQAELLYFTVHRCGASIVNETTIITAAHCLERVRRAKSLTVRAGTSFRAKGKDNHDGVTITVKKFLRHPKYEDSGFDYDVAMLWLESPLEFSEKIQPVELPSRNEPIPKGSVGIASGWGKLFENGIIPEVLHSVAVPIWDQNECVTLYKQRKEEITENMLCAGEKSGGKDACQQDSGGPLVVGKKLVGVISWSIGCGRPNLPGVYARVAAVRGWIDEVMNM</sequence>
<proteinExistence type="evidence at transcript level"/>
<evidence type="ECO:0000256" key="3">
    <source>
        <dbReference type="ARBA" id="ARBA00022525"/>
    </source>
</evidence>
<evidence type="ECO:0000256" key="2">
    <source>
        <dbReference type="ARBA" id="ARBA00007664"/>
    </source>
</evidence>
<dbReference type="GO" id="GO:0004252">
    <property type="term" value="F:serine-type endopeptidase activity"/>
    <property type="evidence" value="ECO:0007669"/>
    <property type="project" value="InterPro"/>
</dbReference>
<protein>
    <submittedName>
        <fullName evidence="12">Venom polypeptide</fullName>
    </submittedName>
</protein>
<dbReference type="PANTHER" id="PTHR24276">
    <property type="entry name" value="POLYSERASE-RELATED"/>
    <property type="match status" value="1"/>
</dbReference>
<dbReference type="Gene3D" id="2.40.10.10">
    <property type="entry name" value="Trypsin-like serine proteases"/>
    <property type="match status" value="1"/>
</dbReference>
<dbReference type="InterPro" id="IPR009003">
    <property type="entry name" value="Peptidase_S1_PA"/>
</dbReference>
<reference evidence="12" key="1">
    <citation type="journal article" date="2018" name="Toxins">
        <title>Buzz kill: function and proteomic composition of venom from the giant assassin fly Dolopus genitalis (Diptera: Asilidae).</title>
        <authorList>
            <person name="Walker A.A."/>
            <person name="Dobson J."/>
            <person name="Jin J."/>
            <person name="Robinson S.D."/>
            <person name="Herzig V."/>
            <person name="Vetter I."/>
            <person name="King G.F."/>
            <person name="Fry B.G."/>
        </authorList>
    </citation>
    <scope>NUCLEOTIDE SEQUENCE</scope>
    <source>
        <strain evidence="12">Dg66</strain>
        <tissue evidence="12">Venom/thoracic glands</tissue>
    </source>
</reference>